<dbReference type="SUPFAM" id="SSF57850">
    <property type="entry name" value="RING/U-box"/>
    <property type="match status" value="1"/>
</dbReference>
<keyword evidence="2 4" id="KW-0863">Zinc-finger</keyword>
<keyword evidence="1" id="KW-0479">Metal-binding</keyword>
<dbReference type="SMART" id="SM00184">
    <property type="entry name" value="RING"/>
    <property type="match status" value="1"/>
</dbReference>
<name>A0A0R3PYC5_ANGCS</name>
<organism evidence="8">
    <name type="scientific">Angiostrongylus costaricensis</name>
    <name type="common">Nematode worm</name>
    <dbReference type="NCBI Taxonomy" id="334426"/>
    <lineage>
        <taxon>Eukaryota</taxon>
        <taxon>Metazoa</taxon>
        <taxon>Ecdysozoa</taxon>
        <taxon>Nematoda</taxon>
        <taxon>Chromadorea</taxon>
        <taxon>Rhabditida</taxon>
        <taxon>Rhabditina</taxon>
        <taxon>Rhabditomorpha</taxon>
        <taxon>Strongyloidea</taxon>
        <taxon>Metastrongylidae</taxon>
        <taxon>Angiostrongylus</taxon>
    </lineage>
</organism>
<evidence type="ECO:0000259" key="5">
    <source>
        <dbReference type="PROSITE" id="PS50089"/>
    </source>
</evidence>
<evidence type="ECO:0000256" key="3">
    <source>
        <dbReference type="ARBA" id="ARBA00022833"/>
    </source>
</evidence>
<evidence type="ECO:0000313" key="7">
    <source>
        <dbReference type="Proteomes" id="UP000267027"/>
    </source>
</evidence>
<evidence type="ECO:0000256" key="2">
    <source>
        <dbReference type="ARBA" id="ARBA00022771"/>
    </source>
</evidence>
<dbReference type="OrthoDB" id="5873305at2759"/>
<feature type="domain" description="RING-type" evidence="5">
    <location>
        <begin position="81"/>
        <end position="122"/>
    </location>
</feature>
<dbReference type="GO" id="GO:0008270">
    <property type="term" value="F:zinc ion binding"/>
    <property type="evidence" value="ECO:0007669"/>
    <property type="project" value="UniProtKB-KW"/>
</dbReference>
<dbReference type="Gene3D" id="3.30.40.10">
    <property type="entry name" value="Zinc/RING finger domain, C3HC4 (zinc finger)"/>
    <property type="match status" value="1"/>
</dbReference>
<reference evidence="6 7" key="2">
    <citation type="submission" date="2018-11" db="EMBL/GenBank/DDBJ databases">
        <authorList>
            <consortium name="Pathogen Informatics"/>
        </authorList>
    </citation>
    <scope>NUCLEOTIDE SEQUENCE [LARGE SCALE GENOMIC DNA]</scope>
    <source>
        <strain evidence="6 7">Costa Rica</strain>
    </source>
</reference>
<evidence type="ECO:0000313" key="8">
    <source>
        <dbReference type="WBParaSite" id="ACOC_0001141001-mRNA-1"/>
    </source>
</evidence>
<keyword evidence="7" id="KW-1185">Reference proteome</keyword>
<proteinExistence type="predicted"/>
<gene>
    <name evidence="6" type="ORF">ACOC_LOCUS11411</name>
</gene>
<dbReference type="OMA" id="IDSRTEC"/>
<evidence type="ECO:0000256" key="4">
    <source>
        <dbReference type="PROSITE-ProRule" id="PRU00175"/>
    </source>
</evidence>
<dbReference type="WBParaSite" id="ACOC_0001141001-mRNA-1">
    <property type="protein sequence ID" value="ACOC_0001141001-mRNA-1"/>
    <property type="gene ID" value="ACOC_0001141001"/>
</dbReference>
<dbReference type="AlphaFoldDB" id="A0A0R3PYC5"/>
<dbReference type="PANTHER" id="PTHR45931:SF3">
    <property type="entry name" value="RING ZINC FINGER-CONTAINING PROTEIN"/>
    <property type="match status" value="1"/>
</dbReference>
<dbReference type="InterPro" id="IPR013083">
    <property type="entry name" value="Znf_RING/FYVE/PHD"/>
</dbReference>
<accession>A0A0R3PYC5</accession>
<keyword evidence="3" id="KW-0862">Zinc</keyword>
<evidence type="ECO:0000256" key="1">
    <source>
        <dbReference type="ARBA" id="ARBA00022723"/>
    </source>
</evidence>
<dbReference type="GO" id="GO:0061630">
    <property type="term" value="F:ubiquitin protein ligase activity"/>
    <property type="evidence" value="ECO:0007669"/>
    <property type="project" value="TreeGrafter"/>
</dbReference>
<dbReference type="Pfam" id="PF13639">
    <property type="entry name" value="zf-RING_2"/>
    <property type="match status" value="1"/>
</dbReference>
<reference evidence="8" key="1">
    <citation type="submission" date="2017-02" db="UniProtKB">
        <authorList>
            <consortium name="WormBaseParasite"/>
        </authorList>
    </citation>
    <scope>IDENTIFICATION</scope>
</reference>
<dbReference type="CDD" id="cd16454">
    <property type="entry name" value="RING-H2_PA-TM-RING"/>
    <property type="match status" value="1"/>
</dbReference>
<sequence>MLHGPFGDYVWGENGMDRIVTQLFNQMDGSLRTVGLTDQQINRLPIIKVDMIFFFIVYGCSFLNCSILQVSEQHVEKSTQCTTCFEDFKLGELVVELLCRHIFHPQCVVPWLQQRPSCPICRQEVVAVQFPEAWRRNTI</sequence>
<protein>
    <submittedName>
        <fullName evidence="8">RING-type domain-containing protein</fullName>
    </submittedName>
</protein>
<dbReference type="STRING" id="334426.A0A0R3PYC5"/>
<dbReference type="EMBL" id="UYYA01004687">
    <property type="protein sequence ID" value="VDM62996.1"/>
    <property type="molecule type" value="Genomic_DNA"/>
</dbReference>
<dbReference type="GO" id="GO:0006511">
    <property type="term" value="P:ubiquitin-dependent protein catabolic process"/>
    <property type="evidence" value="ECO:0007669"/>
    <property type="project" value="TreeGrafter"/>
</dbReference>
<dbReference type="InterPro" id="IPR001841">
    <property type="entry name" value="Znf_RING"/>
</dbReference>
<dbReference type="PROSITE" id="PS50089">
    <property type="entry name" value="ZF_RING_2"/>
    <property type="match status" value="1"/>
</dbReference>
<dbReference type="GO" id="GO:0005634">
    <property type="term" value="C:nucleus"/>
    <property type="evidence" value="ECO:0007669"/>
    <property type="project" value="TreeGrafter"/>
</dbReference>
<dbReference type="PANTHER" id="PTHR45931">
    <property type="entry name" value="SI:CH211-59O9.10"/>
    <property type="match status" value="1"/>
</dbReference>
<evidence type="ECO:0000313" key="6">
    <source>
        <dbReference type="EMBL" id="VDM62996.1"/>
    </source>
</evidence>
<dbReference type="Proteomes" id="UP000267027">
    <property type="component" value="Unassembled WGS sequence"/>
</dbReference>
<dbReference type="InterPro" id="IPR051834">
    <property type="entry name" value="RING_finger_E3_ligase"/>
</dbReference>